<feature type="domain" description="PurM-like N-terminal" evidence="6">
    <location>
        <begin position="47"/>
        <end position="156"/>
    </location>
</feature>
<dbReference type="InterPro" id="IPR036676">
    <property type="entry name" value="PurM-like_C_sf"/>
</dbReference>
<dbReference type="PANTHER" id="PTHR10256:SF0">
    <property type="entry name" value="INACTIVE SELENIDE, WATER DIKINASE-LIKE PROTEIN-RELATED"/>
    <property type="match status" value="1"/>
</dbReference>
<evidence type="ECO:0000256" key="2">
    <source>
        <dbReference type="ARBA" id="ARBA00022741"/>
    </source>
</evidence>
<proteinExistence type="predicted"/>
<dbReference type="NCBIfam" id="TIGR00476">
    <property type="entry name" value="selD"/>
    <property type="match status" value="1"/>
</dbReference>
<keyword evidence="2" id="KW-0547">Nucleotide-binding</keyword>
<dbReference type="SUPFAM" id="SSF55326">
    <property type="entry name" value="PurM N-terminal domain-like"/>
    <property type="match status" value="1"/>
</dbReference>
<dbReference type="GO" id="GO:0005524">
    <property type="term" value="F:ATP binding"/>
    <property type="evidence" value="ECO:0007669"/>
    <property type="project" value="UniProtKB-KW"/>
</dbReference>
<evidence type="ECO:0000256" key="1">
    <source>
        <dbReference type="ARBA" id="ARBA00022679"/>
    </source>
</evidence>
<dbReference type="Proteomes" id="UP000094527">
    <property type="component" value="Unassembled WGS sequence"/>
</dbReference>
<reference evidence="8 9" key="1">
    <citation type="journal article" date="2016" name="Genome Biol. Evol.">
        <title>Gene Family Evolution Reflects Adaptation to Soil Environmental Stressors in the Genome of the Collembolan Orchesella cincta.</title>
        <authorList>
            <person name="Faddeeva-Vakhrusheva A."/>
            <person name="Derks M.F."/>
            <person name="Anvar S.Y."/>
            <person name="Agamennone V."/>
            <person name="Suring W."/>
            <person name="Smit S."/>
            <person name="van Straalen N.M."/>
            <person name="Roelofs D."/>
        </authorList>
    </citation>
    <scope>NUCLEOTIDE SEQUENCE [LARGE SCALE GENOMIC DNA]</scope>
    <source>
        <tissue evidence="8">Mixed pool</tissue>
    </source>
</reference>
<dbReference type="GO" id="GO:0004756">
    <property type="term" value="F:selenide, water dikinase activity"/>
    <property type="evidence" value="ECO:0007669"/>
    <property type="project" value="TreeGrafter"/>
</dbReference>
<dbReference type="InterPro" id="IPR016188">
    <property type="entry name" value="PurM-like_N"/>
</dbReference>
<dbReference type="Gene3D" id="3.90.650.10">
    <property type="entry name" value="PurM-like C-terminal domain"/>
    <property type="match status" value="1"/>
</dbReference>
<protein>
    <submittedName>
        <fullName evidence="8">Selenide, water dikinase</fullName>
    </submittedName>
</protein>
<evidence type="ECO:0000313" key="9">
    <source>
        <dbReference type="Proteomes" id="UP000094527"/>
    </source>
</evidence>
<dbReference type="GO" id="GO:0005737">
    <property type="term" value="C:cytoplasm"/>
    <property type="evidence" value="ECO:0007669"/>
    <property type="project" value="TreeGrafter"/>
</dbReference>
<evidence type="ECO:0000256" key="5">
    <source>
        <dbReference type="ARBA" id="ARBA00023266"/>
    </source>
</evidence>
<dbReference type="Pfam" id="PF02769">
    <property type="entry name" value="AIRS_C"/>
    <property type="match status" value="1"/>
</dbReference>
<feature type="domain" description="PurM-like C-terminal" evidence="7">
    <location>
        <begin position="172"/>
        <end position="342"/>
    </location>
</feature>
<dbReference type="PANTHER" id="PTHR10256">
    <property type="entry name" value="SELENIDE, WATER DIKINASE"/>
    <property type="match status" value="1"/>
</dbReference>
<keyword evidence="9" id="KW-1185">Reference proteome</keyword>
<evidence type="ECO:0000259" key="6">
    <source>
        <dbReference type="Pfam" id="PF00586"/>
    </source>
</evidence>
<dbReference type="InterPro" id="IPR010918">
    <property type="entry name" value="PurM-like_C_dom"/>
</dbReference>
<dbReference type="Pfam" id="PF00586">
    <property type="entry name" value="AIRS"/>
    <property type="match status" value="1"/>
</dbReference>
<dbReference type="OMA" id="LARDWMC"/>
<dbReference type="PIRSF" id="PIRSF036407">
    <property type="entry name" value="Selenphspht_syn"/>
    <property type="match status" value="1"/>
</dbReference>
<dbReference type="FunFam" id="3.30.1330.10:FF:000006">
    <property type="entry name" value="Selenide water dikinase 1"/>
    <property type="match status" value="1"/>
</dbReference>
<dbReference type="GO" id="GO:0016260">
    <property type="term" value="P:selenocysteine biosynthetic process"/>
    <property type="evidence" value="ECO:0007669"/>
    <property type="project" value="TreeGrafter"/>
</dbReference>
<dbReference type="InterPro" id="IPR036921">
    <property type="entry name" value="PurM-like_N_sf"/>
</dbReference>
<dbReference type="EMBL" id="LJIJ01000104">
    <property type="protein sequence ID" value="ODN02610.1"/>
    <property type="molecule type" value="Genomic_DNA"/>
</dbReference>
<dbReference type="AlphaFoldDB" id="A0A1D2NBH6"/>
<comment type="caution">
    <text evidence="8">The sequence shown here is derived from an EMBL/GenBank/DDBJ whole genome shotgun (WGS) entry which is preliminary data.</text>
</comment>
<dbReference type="InterPro" id="IPR004536">
    <property type="entry name" value="SPS/SelD"/>
</dbReference>
<evidence type="ECO:0000313" key="8">
    <source>
        <dbReference type="EMBL" id="ODN02610.1"/>
    </source>
</evidence>
<dbReference type="CDD" id="cd02195">
    <property type="entry name" value="SelD"/>
    <property type="match status" value="1"/>
</dbReference>
<organism evidence="8 9">
    <name type="scientific">Orchesella cincta</name>
    <name type="common">Springtail</name>
    <name type="synonym">Podura cincta</name>
    <dbReference type="NCBI Taxonomy" id="48709"/>
    <lineage>
        <taxon>Eukaryota</taxon>
        <taxon>Metazoa</taxon>
        <taxon>Ecdysozoa</taxon>
        <taxon>Arthropoda</taxon>
        <taxon>Hexapoda</taxon>
        <taxon>Collembola</taxon>
        <taxon>Entomobryomorpha</taxon>
        <taxon>Entomobryoidea</taxon>
        <taxon>Orchesellidae</taxon>
        <taxon>Orchesellinae</taxon>
        <taxon>Orchesella</taxon>
    </lineage>
</organism>
<evidence type="ECO:0000259" key="7">
    <source>
        <dbReference type="Pfam" id="PF02769"/>
    </source>
</evidence>
<dbReference type="STRING" id="48709.A0A1D2NBH6"/>
<dbReference type="FunFam" id="3.90.650.10:FF:000010">
    <property type="entry name" value="Selenide, water dikinase"/>
    <property type="match status" value="1"/>
</dbReference>
<keyword evidence="4" id="KW-0067">ATP-binding</keyword>
<dbReference type="SUPFAM" id="SSF56042">
    <property type="entry name" value="PurM C-terminal domain-like"/>
    <property type="match status" value="1"/>
</dbReference>
<evidence type="ECO:0000256" key="3">
    <source>
        <dbReference type="ARBA" id="ARBA00022777"/>
    </source>
</evidence>
<sequence>MAQYQPNLVETMVSNMRARLLEGLKDSPSQAQQSIQYVGVPKLGIGMDASVTPLPHSGLCLCQTTDFFYPLVDDPYMQGKIACANVLSDLYAMGVITCDNMLMLVGVSSKLTDKERDVVIPLIMRGFKDTATEAGTNVTGGQTVINPWITIGGVATAVCQPTDVIMPENAVPGDVLVLTKPLGTQVAVNAHQWLDIPERWNRIKLVVSEDDIRKSYSRAMDSMARLNNTAAKLMHKYNAHGATDVTGFGILGHAQNLAKNQKGEVAFVIHNLPVISKMTAVAKACGNMFQLLQGFSAETSGGLLICLPREQAAAYCKDIERQENYQAWIIGIVERGDRTARIIDKPRIIEVPGKDRDGDLW</sequence>
<evidence type="ECO:0000256" key="4">
    <source>
        <dbReference type="ARBA" id="ARBA00022840"/>
    </source>
</evidence>
<dbReference type="Gene3D" id="3.30.1330.10">
    <property type="entry name" value="PurM-like, N-terminal domain"/>
    <property type="match status" value="1"/>
</dbReference>
<keyword evidence="1" id="KW-0808">Transferase</keyword>
<dbReference type="OrthoDB" id="8956628at2759"/>
<keyword evidence="5" id="KW-0711">Selenium</keyword>
<keyword evidence="3 8" id="KW-0418">Kinase</keyword>
<gene>
    <name evidence="8" type="ORF">Ocin01_04081</name>
</gene>
<accession>A0A1D2NBH6</accession>
<name>A0A1D2NBH6_ORCCI</name>